<dbReference type="InterPro" id="IPR016071">
    <property type="entry name" value="Staphylococal_nuclease_OB-fold"/>
</dbReference>
<evidence type="ECO:0000313" key="6">
    <source>
        <dbReference type="EMBL" id="UUP14603.1"/>
    </source>
</evidence>
<keyword evidence="2" id="KW-0255">Endonuclease</keyword>
<proteinExistence type="predicted"/>
<evidence type="ECO:0000313" key="7">
    <source>
        <dbReference type="Proteomes" id="UP001316184"/>
    </source>
</evidence>
<feature type="signal peptide" evidence="4">
    <location>
        <begin position="1"/>
        <end position="29"/>
    </location>
</feature>
<name>A0ABY5M8Y6_9ACTN</name>
<dbReference type="SMART" id="SM00318">
    <property type="entry name" value="SNc"/>
    <property type="match status" value="1"/>
</dbReference>
<dbReference type="InterPro" id="IPR035437">
    <property type="entry name" value="SNase_OB-fold_sf"/>
</dbReference>
<dbReference type="Gene3D" id="2.40.50.90">
    <property type="match status" value="1"/>
</dbReference>
<feature type="chain" id="PRO_5046014937" evidence="4">
    <location>
        <begin position="30"/>
        <end position="228"/>
    </location>
</feature>
<gene>
    <name evidence="6" type="ORF">NQV15_04630</name>
</gene>
<dbReference type="PANTHER" id="PTHR12302:SF3">
    <property type="entry name" value="SERINE_THREONINE-PROTEIN KINASE 31"/>
    <property type="match status" value="1"/>
</dbReference>
<dbReference type="PANTHER" id="PTHR12302">
    <property type="entry name" value="EBNA2 BINDING PROTEIN P100"/>
    <property type="match status" value="1"/>
</dbReference>
<organism evidence="6 7">
    <name type="scientific">Aeromicrobium wangtongii</name>
    <dbReference type="NCBI Taxonomy" id="2969247"/>
    <lineage>
        <taxon>Bacteria</taxon>
        <taxon>Bacillati</taxon>
        <taxon>Actinomycetota</taxon>
        <taxon>Actinomycetes</taxon>
        <taxon>Propionibacteriales</taxon>
        <taxon>Nocardioidaceae</taxon>
        <taxon>Aeromicrobium</taxon>
    </lineage>
</organism>
<feature type="domain" description="TNase-like" evidence="5">
    <location>
        <begin position="99"/>
        <end position="228"/>
    </location>
</feature>
<dbReference type="Pfam" id="PF00565">
    <property type="entry name" value="SNase"/>
    <property type="match status" value="1"/>
</dbReference>
<evidence type="ECO:0000256" key="2">
    <source>
        <dbReference type="ARBA" id="ARBA00022759"/>
    </source>
</evidence>
<keyword evidence="1" id="KW-0540">Nuclease</keyword>
<reference evidence="6 7" key="1">
    <citation type="submission" date="2022-08" db="EMBL/GenBank/DDBJ databases">
        <title>novel species in genus Aeromicrobium.</title>
        <authorList>
            <person name="Ye L."/>
        </authorList>
    </citation>
    <scope>NUCLEOTIDE SEQUENCE [LARGE SCALE GENOMIC DNA]</scope>
    <source>
        <strain evidence="7">zg-Y1379</strain>
    </source>
</reference>
<keyword evidence="4" id="KW-0732">Signal</keyword>
<dbReference type="EMBL" id="CP102173">
    <property type="protein sequence ID" value="UUP14603.1"/>
    <property type="molecule type" value="Genomic_DNA"/>
</dbReference>
<protein>
    <submittedName>
        <fullName evidence="6">Thermonuclease family protein</fullName>
    </submittedName>
</protein>
<keyword evidence="7" id="KW-1185">Reference proteome</keyword>
<evidence type="ECO:0000259" key="5">
    <source>
        <dbReference type="PROSITE" id="PS50830"/>
    </source>
</evidence>
<accession>A0ABY5M8Y6</accession>
<dbReference type="SUPFAM" id="SSF50199">
    <property type="entry name" value="Staphylococcal nuclease"/>
    <property type="match status" value="1"/>
</dbReference>
<evidence type="ECO:0000256" key="4">
    <source>
        <dbReference type="SAM" id="SignalP"/>
    </source>
</evidence>
<dbReference type="Proteomes" id="UP001316184">
    <property type="component" value="Chromosome"/>
</dbReference>
<sequence length="228" mass="24379">MTPLRGILASALATVLVGASMLVAAPAQAADMDCSDFATQADAQAFYLANGGPAADPHRLDAEGDGLACETLPCPCSKLPAPPPPTTAPVSPCGRNPKVVEKAVVLSVIDGDTLRVRIDGRSQKVRLLGINSPERKKKGYASATKALKKLAPPRKTVALISDPTQKYADRYGRILRYVERGSRDVNKAQLSKGWAKYSDVRTCAPLVKKKTYKSAEHSAKKAKRGIWK</sequence>
<evidence type="ECO:0000256" key="3">
    <source>
        <dbReference type="ARBA" id="ARBA00022801"/>
    </source>
</evidence>
<dbReference type="PROSITE" id="PS50830">
    <property type="entry name" value="TNASE_3"/>
    <property type="match status" value="1"/>
</dbReference>
<keyword evidence="3" id="KW-0378">Hydrolase</keyword>
<evidence type="ECO:0000256" key="1">
    <source>
        <dbReference type="ARBA" id="ARBA00022722"/>
    </source>
</evidence>
<dbReference type="RefSeq" id="WP_232398435.1">
    <property type="nucleotide sequence ID" value="NZ_CP102173.1"/>
</dbReference>